<feature type="transmembrane region" description="Helical" evidence="7">
    <location>
        <begin position="171"/>
        <end position="191"/>
    </location>
</feature>
<dbReference type="Pfam" id="PF13632">
    <property type="entry name" value="Glyco_trans_2_3"/>
    <property type="match status" value="1"/>
</dbReference>
<accession>A0A3B0U0R1</accession>
<feature type="transmembrane region" description="Helical" evidence="7">
    <location>
        <begin position="486"/>
        <end position="516"/>
    </location>
</feature>
<evidence type="ECO:0000259" key="8">
    <source>
        <dbReference type="Pfam" id="PF13632"/>
    </source>
</evidence>
<comment type="subcellular location">
    <subcellularLocation>
        <location evidence="1">Membrane</location>
        <topology evidence="1">Multi-pass membrane protein</topology>
    </subcellularLocation>
</comment>
<keyword evidence="2" id="KW-0328">Glycosyltransferase</keyword>
<feature type="transmembrane region" description="Helical" evidence="7">
    <location>
        <begin position="563"/>
        <end position="585"/>
    </location>
</feature>
<feature type="transmembrane region" description="Helical" evidence="7">
    <location>
        <begin position="198"/>
        <end position="220"/>
    </location>
</feature>
<evidence type="ECO:0000256" key="5">
    <source>
        <dbReference type="ARBA" id="ARBA00022989"/>
    </source>
</evidence>
<proteinExistence type="predicted"/>
<keyword evidence="5 7" id="KW-1133">Transmembrane helix</keyword>
<dbReference type="AlphaFoldDB" id="A0A3B0U0R1"/>
<organism evidence="9">
    <name type="scientific">hydrothermal vent metagenome</name>
    <dbReference type="NCBI Taxonomy" id="652676"/>
    <lineage>
        <taxon>unclassified sequences</taxon>
        <taxon>metagenomes</taxon>
        <taxon>ecological metagenomes</taxon>
    </lineage>
</organism>
<dbReference type="GO" id="GO:0016020">
    <property type="term" value="C:membrane"/>
    <property type="evidence" value="ECO:0007669"/>
    <property type="project" value="UniProtKB-SubCell"/>
</dbReference>
<evidence type="ECO:0000256" key="3">
    <source>
        <dbReference type="ARBA" id="ARBA00022679"/>
    </source>
</evidence>
<evidence type="ECO:0000256" key="1">
    <source>
        <dbReference type="ARBA" id="ARBA00004141"/>
    </source>
</evidence>
<dbReference type="PANTHER" id="PTHR43867:SF2">
    <property type="entry name" value="CELLULOSE SYNTHASE CATALYTIC SUBUNIT A [UDP-FORMING]"/>
    <property type="match status" value="1"/>
</dbReference>
<keyword evidence="6 7" id="KW-0472">Membrane</keyword>
<feature type="transmembrane region" description="Helical" evidence="7">
    <location>
        <begin position="528"/>
        <end position="551"/>
    </location>
</feature>
<dbReference type="Gene3D" id="3.90.550.10">
    <property type="entry name" value="Spore Coat Polysaccharide Biosynthesis Protein SpsA, Chain A"/>
    <property type="match status" value="1"/>
</dbReference>
<dbReference type="PANTHER" id="PTHR43867">
    <property type="entry name" value="CELLULOSE SYNTHASE CATALYTIC SUBUNIT A [UDP-FORMING]"/>
    <property type="match status" value="1"/>
</dbReference>
<evidence type="ECO:0000313" key="9">
    <source>
        <dbReference type="EMBL" id="VAW19287.1"/>
    </source>
</evidence>
<dbReference type="InterPro" id="IPR001173">
    <property type="entry name" value="Glyco_trans_2-like"/>
</dbReference>
<evidence type="ECO:0000256" key="4">
    <source>
        <dbReference type="ARBA" id="ARBA00022692"/>
    </source>
</evidence>
<feature type="domain" description="Glycosyltransferase 2-like" evidence="8">
    <location>
        <begin position="321"/>
        <end position="536"/>
    </location>
</feature>
<dbReference type="EMBL" id="UOEQ01000208">
    <property type="protein sequence ID" value="VAW19287.1"/>
    <property type="molecule type" value="Genomic_DNA"/>
</dbReference>
<dbReference type="InterPro" id="IPR050321">
    <property type="entry name" value="Glycosyltr_2/OpgH_subfam"/>
</dbReference>
<keyword evidence="3 9" id="KW-0808">Transferase</keyword>
<gene>
    <name evidence="9" type="ORF">MNBD_ALPHA11-1844</name>
</gene>
<dbReference type="SUPFAM" id="SSF53448">
    <property type="entry name" value="Nucleotide-diphospho-sugar transferases"/>
    <property type="match status" value="1"/>
</dbReference>
<dbReference type="GO" id="GO:0016757">
    <property type="term" value="F:glycosyltransferase activity"/>
    <property type="evidence" value="ECO:0007669"/>
    <property type="project" value="UniProtKB-KW"/>
</dbReference>
<evidence type="ECO:0000256" key="7">
    <source>
        <dbReference type="SAM" id="Phobius"/>
    </source>
</evidence>
<sequence>MSSIDLIRFVLGSTCKSDQQALFMLEQALLAEVEPLVYFAIHLNIDETIIYQRAAQWCGMAFSEIVPSKVPANPTIARIDAIAFVKTIRAKLFDRDVLFTSAGFSEILRIREQLVLQPDLGGRICLVPPRAIRVGLGDRCAPLLLDQARTRLARQWPYASAHLELGLVTRIVFTSALVAIISLAALTPLLLHPILVPFLAFVILIPALFRMIAALSSFWMDVEPDIAPLDDQDLPHYTILIPLREEAHMVAQLVSAMNRLDYPREKLDIKFVVESQSRNTLDMVAAELGNPIFELVIVPKQEPFTKPKALNYALPMARGELIVIYDAEDIPEPDQLRQAAARFFKDPGLDCLQAELVVENNSENWLSALFCAEYSGLFGLILPALSRWNMPLPLGGTSNHFRLKSLREVGGWDAFNVTEDADLGIRLSRLRYRTGTFSSRTFEEAPITYGSWLAQRTRWMKGWMQTFIVHNRHPKKFLRDIGWRNFLIFQAFVGGMIISAPLHTLFAIILMFRFFAGEALGLVPNGPWTFILLMILFVGYGASILVSTLGLKRLGLLRLAPYQILFPIYWILNSVAAFLAVYELFSRPYFWAKTKHGVTRFARGVDAQ</sequence>
<dbReference type="InterPro" id="IPR029044">
    <property type="entry name" value="Nucleotide-diphossugar_trans"/>
</dbReference>
<reference evidence="9" key="1">
    <citation type="submission" date="2018-06" db="EMBL/GenBank/DDBJ databases">
        <authorList>
            <person name="Zhirakovskaya E."/>
        </authorList>
    </citation>
    <scope>NUCLEOTIDE SEQUENCE</scope>
</reference>
<evidence type="ECO:0000256" key="6">
    <source>
        <dbReference type="ARBA" id="ARBA00023136"/>
    </source>
</evidence>
<evidence type="ECO:0000256" key="2">
    <source>
        <dbReference type="ARBA" id="ARBA00022676"/>
    </source>
</evidence>
<protein>
    <submittedName>
        <fullName evidence="9">Glycosyl transferase, group 2 family protein</fullName>
    </submittedName>
</protein>
<keyword evidence="4 7" id="KW-0812">Transmembrane</keyword>
<name>A0A3B0U0R1_9ZZZZ</name>